<dbReference type="InterPro" id="IPR023393">
    <property type="entry name" value="START-like_dom_sf"/>
</dbReference>
<evidence type="ECO:0000313" key="4">
    <source>
        <dbReference type="Proteomes" id="UP000516173"/>
    </source>
</evidence>
<accession>A0A7G1KPR3</accession>
<dbReference type="Proteomes" id="UP000516173">
    <property type="component" value="Chromosome"/>
</dbReference>
<proteinExistence type="inferred from homology"/>
<dbReference type="GeneID" id="80349460"/>
<feature type="domain" description="Activator of Hsp90 ATPase homologue 1/2-like C-terminal" evidence="2">
    <location>
        <begin position="35"/>
        <end position="143"/>
    </location>
</feature>
<sequence length="183" mass="20348">MTTRRYHPSPLHQVELVDENGHWSLVFTREFPQARAAVWTALTEPDELREWAPYTADRALSATGPVTLIMIDGEHRQELPGRVTTVTPPEVLEYTWAGDVLRWELAEHDGGTRLRLTHRLPERAVAAQLAAGWHLCLDVAAELLAGSPIGPIVGAAALNYGWSDLNRRYSERLGVAELDPPTS</sequence>
<protein>
    <recommendedName>
        <fullName evidence="2">Activator of Hsp90 ATPase homologue 1/2-like C-terminal domain-containing protein</fullName>
    </recommendedName>
</protein>
<evidence type="ECO:0000313" key="3">
    <source>
        <dbReference type="EMBL" id="BCK57248.1"/>
    </source>
</evidence>
<name>A0A7G1KPR3_9NOCA</name>
<dbReference type="AlphaFoldDB" id="A0A7G1KPR3"/>
<dbReference type="CDD" id="cd08899">
    <property type="entry name" value="SRPBCC_CalC_Aha1-like_6"/>
    <property type="match status" value="1"/>
</dbReference>
<dbReference type="KEGG" id="nwl:NWFMUON74_50200"/>
<dbReference type="RefSeq" id="WP_187684173.1">
    <property type="nucleotide sequence ID" value="NZ_AP023396.1"/>
</dbReference>
<dbReference type="Pfam" id="PF08327">
    <property type="entry name" value="AHSA1"/>
    <property type="match status" value="1"/>
</dbReference>
<dbReference type="InterPro" id="IPR013538">
    <property type="entry name" value="ASHA1/2-like_C"/>
</dbReference>
<organism evidence="3 4">
    <name type="scientific">Nocardia wallacei</name>
    <dbReference type="NCBI Taxonomy" id="480035"/>
    <lineage>
        <taxon>Bacteria</taxon>
        <taxon>Bacillati</taxon>
        <taxon>Actinomycetota</taxon>
        <taxon>Actinomycetes</taxon>
        <taxon>Mycobacteriales</taxon>
        <taxon>Nocardiaceae</taxon>
        <taxon>Nocardia</taxon>
    </lineage>
</organism>
<dbReference type="SUPFAM" id="SSF55961">
    <property type="entry name" value="Bet v1-like"/>
    <property type="match status" value="1"/>
</dbReference>
<dbReference type="EMBL" id="AP023396">
    <property type="protein sequence ID" value="BCK57248.1"/>
    <property type="molecule type" value="Genomic_DNA"/>
</dbReference>
<evidence type="ECO:0000256" key="1">
    <source>
        <dbReference type="ARBA" id="ARBA00006817"/>
    </source>
</evidence>
<reference evidence="3 4" key="1">
    <citation type="submission" date="2020-08" db="EMBL/GenBank/DDBJ databases">
        <title>Genome Sequencing of Nocardia wallacei strain FMUON74 and assembly.</title>
        <authorList>
            <person name="Toyokawa M."/>
            <person name="Uesaka K."/>
        </authorList>
    </citation>
    <scope>NUCLEOTIDE SEQUENCE [LARGE SCALE GENOMIC DNA]</scope>
    <source>
        <strain evidence="3 4">FMUON74</strain>
    </source>
</reference>
<gene>
    <name evidence="3" type="ORF">NWFMUON74_50200</name>
</gene>
<dbReference type="Gene3D" id="3.30.530.20">
    <property type="match status" value="1"/>
</dbReference>
<evidence type="ECO:0000259" key="2">
    <source>
        <dbReference type="Pfam" id="PF08327"/>
    </source>
</evidence>
<keyword evidence="4" id="KW-1185">Reference proteome</keyword>
<comment type="similarity">
    <text evidence="1">Belongs to the AHA1 family.</text>
</comment>